<evidence type="ECO:0000313" key="9">
    <source>
        <dbReference type="Proteomes" id="UP000316609"/>
    </source>
</evidence>
<dbReference type="Gene3D" id="1.10.3720.10">
    <property type="entry name" value="MetI-like"/>
    <property type="match status" value="1"/>
</dbReference>
<comment type="caution">
    <text evidence="8">The sequence shown here is derived from an EMBL/GenBank/DDBJ whole genome shotgun (WGS) entry which is preliminary data.</text>
</comment>
<dbReference type="PANTHER" id="PTHR43839:SF1">
    <property type="entry name" value="OPPC IN A BINDING PROTEIN-DEPENDENT TRANSPORT SYSTEM"/>
    <property type="match status" value="1"/>
</dbReference>
<feature type="compositionally biased region" description="Pro residues" evidence="6">
    <location>
        <begin position="7"/>
        <end position="17"/>
    </location>
</feature>
<dbReference type="Proteomes" id="UP000316609">
    <property type="component" value="Unassembled WGS sequence"/>
</dbReference>
<feature type="transmembrane region" description="Helical" evidence="5">
    <location>
        <begin position="214"/>
        <end position="234"/>
    </location>
</feature>
<sequence length="387" mass="42720">MTERARPAPPSVTPPEPLLEDGAETSTRSPWQLFLLHFRRSHVAVLGAYLLAALYLMAVFAPFIAPYPQEQIDRQRFYHPPQRLHWVDPAGTFHPLPFVHPTRLVDPANFGYQEDRTHIQPLRWFVRGAPYRLFGVIPTRRHLFGVDPPGRVYLLGSDPSGRDVFSRLLFGSQISLTVGLVGIAISFTIGMLLGGISGYFGGWVDTLIMRATELLLTIPGLYLLIALRSIFPVSLPSQQVYLAIVVILAFIGWAGLARIIRGMVLSIRRADYVAAAEALGMSHLRIIARHILPNTLSFVIVAVTVSIPGYILGEVVLSFLGLGVQEPAASWGNMLNQARNLRVLSSFPWMLFPPGIAIFVTVMAFNFLGDGLRDALDPRKVLGGRAG</sequence>
<evidence type="ECO:0000256" key="4">
    <source>
        <dbReference type="ARBA" id="ARBA00023136"/>
    </source>
</evidence>
<feature type="transmembrane region" description="Helical" evidence="5">
    <location>
        <begin position="240"/>
        <end position="260"/>
    </location>
</feature>
<evidence type="ECO:0000313" key="8">
    <source>
        <dbReference type="EMBL" id="TMQ65099.1"/>
    </source>
</evidence>
<protein>
    <submittedName>
        <fullName evidence="8">ABC transporter permease</fullName>
    </submittedName>
</protein>
<dbReference type="EMBL" id="VBOY01000075">
    <property type="protein sequence ID" value="TMQ65099.1"/>
    <property type="molecule type" value="Genomic_DNA"/>
</dbReference>
<keyword evidence="2 5" id="KW-0812">Transmembrane</keyword>
<dbReference type="PANTHER" id="PTHR43839">
    <property type="entry name" value="OPPC IN A BINDING PROTEIN-DEPENDENT TRANSPORT SYSTEM"/>
    <property type="match status" value="1"/>
</dbReference>
<dbReference type="SUPFAM" id="SSF161098">
    <property type="entry name" value="MetI-like"/>
    <property type="match status" value="1"/>
</dbReference>
<gene>
    <name evidence="8" type="ORF">E6K78_08220</name>
</gene>
<organism evidence="8 9">
    <name type="scientific">Eiseniibacteriota bacterium</name>
    <dbReference type="NCBI Taxonomy" id="2212470"/>
    <lineage>
        <taxon>Bacteria</taxon>
        <taxon>Candidatus Eiseniibacteriota</taxon>
    </lineage>
</organism>
<comment type="subcellular location">
    <subcellularLocation>
        <location evidence="5">Cell membrane</location>
        <topology evidence="5">Multi-pass membrane protein</topology>
    </subcellularLocation>
    <subcellularLocation>
        <location evidence="1">Membrane</location>
        <topology evidence="1">Multi-pass membrane protein</topology>
    </subcellularLocation>
</comment>
<keyword evidence="3 5" id="KW-1133">Transmembrane helix</keyword>
<keyword evidence="5" id="KW-0813">Transport</keyword>
<dbReference type="PROSITE" id="PS50928">
    <property type="entry name" value="ABC_TM1"/>
    <property type="match status" value="1"/>
</dbReference>
<dbReference type="CDD" id="cd06261">
    <property type="entry name" value="TM_PBP2"/>
    <property type="match status" value="1"/>
</dbReference>
<proteinExistence type="inferred from homology"/>
<feature type="transmembrane region" description="Helical" evidence="5">
    <location>
        <begin position="291"/>
        <end position="312"/>
    </location>
</feature>
<feature type="transmembrane region" description="Helical" evidence="5">
    <location>
        <begin position="174"/>
        <end position="202"/>
    </location>
</feature>
<dbReference type="Pfam" id="PF12911">
    <property type="entry name" value="OppC_N"/>
    <property type="match status" value="1"/>
</dbReference>
<evidence type="ECO:0000256" key="2">
    <source>
        <dbReference type="ARBA" id="ARBA00022692"/>
    </source>
</evidence>
<feature type="region of interest" description="Disordered" evidence="6">
    <location>
        <begin position="1"/>
        <end position="23"/>
    </location>
</feature>
<dbReference type="AlphaFoldDB" id="A0A538TN83"/>
<keyword evidence="4 5" id="KW-0472">Membrane</keyword>
<dbReference type="InterPro" id="IPR000515">
    <property type="entry name" value="MetI-like"/>
</dbReference>
<evidence type="ECO:0000259" key="7">
    <source>
        <dbReference type="PROSITE" id="PS50928"/>
    </source>
</evidence>
<evidence type="ECO:0000256" key="3">
    <source>
        <dbReference type="ARBA" id="ARBA00022989"/>
    </source>
</evidence>
<dbReference type="Pfam" id="PF00528">
    <property type="entry name" value="BPD_transp_1"/>
    <property type="match status" value="1"/>
</dbReference>
<feature type="transmembrane region" description="Helical" evidence="5">
    <location>
        <begin position="43"/>
        <end position="65"/>
    </location>
</feature>
<dbReference type="GO" id="GO:0055085">
    <property type="term" value="P:transmembrane transport"/>
    <property type="evidence" value="ECO:0007669"/>
    <property type="project" value="InterPro"/>
</dbReference>
<comment type="similarity">
    <text evidence="5">Belongs to the binding-protein-dependent transport system permease family.</text>
</comment>
<name>A0A538TN83_UNCEI</name>
<evidence type="ECO:0000256" key="5">
    <source>
        <dbReference type="RuleBase" id="RU363032"/>
    </source>
</evidence>
<dbReference type="GO" id="GO:0005886">
    <property type="term" value="C:plasma membrane"/>
    <property type="evidence" value="ECO:0007669"/>
    <property type="project" value="UniProtKB-SubCell"/>
</dbReference>
<evidence type="ECO:0000256" key="6">
    <source>
        <dbReference type="SAM" id="MobiDB-lite"/>
    </source>
</evidence>
<accession>A0A538TN83</accession>
<evidence type="ECO:0000256" key="1">
    <source>
        <dbReference type="ARBA" id="ARBA00004141"/>
    </source>
</evidence>
<dbReference type="InterPro" id="IPR035906">
    <property type="entry name" value="MetI-like_sf"/>
</dbReference>
<feature type="transmembrane region" description="Helical" evidence="5">
    <location>
        <begin position="349"/>
        <end position="369"/>
    </location>
</feature>
<reference evidence="8 9" key="1">
    <citation type="journal article" date="2019" name="Nat. Microbiol.">
        <title>Mediterranean grassland soil C-N compound turnover is dependent on rainfall and depth, and is mediated by genomically divergent microorganisms.</title>
        <authorList>
            <person name="Diamond S."/>
            <person name="Andeer P.F."/>
            <person name="Li Z."/>
            <person name="Crits-Christoph A."/>
            <person name="Burstein D."/>
            <person name="Anantharaman K."/>
            <person name="Lane K.R."/>
            <person name="Thomas B.C."/>
            <person name="Pan C."/>
            <person name="Northen T.R."/>
            <person name="Banfield J.F."/>
        </authorList>
    </citation>
    <scope>NUCLEOTIDE SEQUENCE [LARGE SCALE GENOMIC DNA]</scope>
    <source>
        <strain evidence="8">WS_8</strain>
    </source>
</reference>
<dbReference type="InterPro" id="IPR025966">
    <property type="entry name" value="OppC_N"/>
</dbReference>
<feature type="domain" description="ABC transmembrane type-1" evidence="7">
    <location>
        <begin position="172"/>
        <end position="369"/>
    </location>
</feature>